<dbReference type="AlphaFoldDB" id="A0A7C1GSR7"/>
<organism evidence="1">
    <name type="scientific">Thermofilum adornatum</name>
    <dbReference type="NCBI Taxonomy" id="1365176"/>
    <lineage>
        <taxon>Archaea</taxon>
        <taxon>Thermoproteota</taxon>
        <taxon>Thermoprotei</taxon>
        <taxon>Thermofilales</taxon>
        <taxon>Thermofilaceae</taxon>
        <taxon>Thermofilum</taxon>
    </lineage>
</organism>
<protein>
    <recommendedName>
        <fullName evidence="2">Type III-B CRISPR module-associated protein Cmr3</fullName>
    </recommendedName>
</protein>
<comment type="caution">
    <text evidence="1">The sequence shown here is derived from an EMBL/GenBank/DDBJ whole genome shotgun (WGS) entry which is preliminary data.</text>
</comment>
<sequence>MKTRILFEELEPLMFRGPGELDPSARGVATLAQSTGWPSISTITGTIVSEVMSMRGLHPPNAASEWEKFVDNYMNLLDRLAIEWIRGPYLWDESQYVRVPILLGGKALHYTFPEIIAKIITEFINKEINIREVIKRITEYSELPISVQKIGTALTSRDKGIKNVREGYLYTETFVSLKRNAIAVEVGSSSDDILKDLNNKPVKLGGENRFVESKLDGELPLASSLEKFNEGYVVLLSPFLMLETPETVVNNDGILELRYRDMQAEIIMGRIDIKGLGFAVNETKRKPILPAILEGSILKVKNCSDTLRLGLYGCLHNNLTQEESLFGRIGFGSFYVLRV</sequence>
<evidence type="ECO:0008006" key="2">
    <source>
        <dbReference type="Google" id="ProtNLM"/>
    </source>
</evidence>
<dbReference type="EMBL" id="DSAY01000145">
    <property type="protein sequence ID" value="HDP15713.1"/>
    <property type="molecule type" value="Genomic_DNA"/>
</dbReference>
<proteinExistence type="predicted"/>
<name>A0A7C1GSR7_9CREN</name>
<evidence type="ECO:0000313" key="1">
    <source>
        <dbReference type="EMBL" id="HDP15713.1"/>
    </source>
</evidence>
<reference evidence="1" key="1">
    <citation type="journal article" date="2020" name="mSystems">
        <title>Genome- and Community-Level Interaction Insights into Carbon Utilization and Element Cycling Functions of Hydrothermarchaeota in Hydrothermal Sediment.</title>
        <authorList>
            <person name="Zhou Z."/>
            <person name="Liu Y."/>
            <person name="Xu W."/>
            <person name="Pan J."/>
            <person name="Luo Z.H."/>
            <person name="Li M."/>
        </authorList>
    </citation>
    <scope>NUCLEOTIDE SEQUENCE [LARGE SCALE GENOMIC DNA]</scope>
    <source>
        <strain evidence="1">SpSt-116</strain>
    </source>
</reference>
<accession>A0A7C1GSR7</accession>
<gene>
    <name evidence="1" type="ORF">ENN26_08105</name>
</gene>